<accession>A0AAN9NSB1</accession>
<comment type="caution">
    <text evidence="1">The sequence shown here is derived from an EMBL/GenBank/DDBJ whole genome shotgun (WGS) entry which is preliminary data.</text>
</comment>
<reference evidence="1 2" key="1">
    <citation type="submission" date="2024-01" db="EMBL/GenBank/DDBJ databases">
        <title>The genomes of 5 underutilized Papilionoideae crops provide insights into root nodulation and disease resistanc.</title>
        <authorList>
            <person name="Jiang F."/>
        </authorList>
    </citation>
    <scope>NUCLEOTIDE SEQUENCE [LARGE SCALE GENOMIC DNA]</scope>
    <source>
        <strain evidence="1">DUOXIRENSHENG_FW03</strain>
        <tissue evidence="1">Leaves</tissue>
    </source>
</reference>
<organism evidence="1 2">
    <name type="scientific">Psophocarpus tetragonolobus</name>
    <name type="common">Winged bean</name>
    <name type="synonym">Dolichos tetragonolobus</name>
    <dbReference type="NCBI Taxonomy" id="3891"/>
    <lineage>
        <taxon>Eukaryota</taxon>
        <taxon>Viridiplantae</taxon>
        <taxon>Streptophyta</taxon>
        <taxon>Embryophyta</taxon>
        <taxon>Tracheophyta</taxon>
        <taxon>Spermatophyta</taxon>
        <taxon>Magnoliopsida</taxon>
        <taxon>eudicotyledons</taxon>
        <taxon>Gunneridae</taxon>
        <taxon>Pentapetalae</taxon>
        <taxon>rosids</taxon>
        <taxon>fabids</taxon>
        <taxon>Fabales</taxon>
        <taxon>Fabaceae</taxon>
        <taxon>Papilionoideae</taxon>
        <taxon>50 kb inversion clade</taxon>
        <taxon>NPAAA clade</taxon>
        <taxon>indigoferoid/millettioid clade</taxon>
        <taxon>Phaseoleae</taxon>
        <taxon>Psophocarpus</taxon>
    </lineage>
</organism>
<dbReference type="Proteomes" id="UP001386955">
    <property type="component" value="Unassembled WGS sequence"/>
</dbReference>
<dbReference type="EMBL" id="JAYMYS010000033">
    <property type="protein sequence ID" value="KAK7376102.1"/>
    <property type="molecule type" value="Genomic_DNA"/>
</dbReference>
<gene>
    <name evidence="1" type="ORF">VNO78_34954</name>
</gene>
<sequence>MHYRTLLRLLYIHERIFPSFVDVIIINYNLVKDHVVLLNIERSSGTFRIKPHTKAVFRFVILNGKAYSEFMLNVPRDV</sequence>
<dbReference type="AlphaFoldDB" id="A0AAN9NSB1"/>
<protein>
    <submittedName>
        <fullName evidence="1">Uncharacterized protein</fullName>
    </submittedName>
</protein>
<keyword evidence="2" id="KW-1185">Reference proteome</keyword>
<proteinExistence type="predicted"/>
<evidence type="ECO:0000313" key="2">
    <source>
        <dbReference type="Proteomes" id="UP001386955"/>
    </source>
</evidence>
<name>A0AAN9NSB1_PSOTE</name>
<evidence type="ECO:0000313" key="1">
    <source>
        <dbReference type="EMBL" id="KAK7376102.1"/>
    </source>
</evidence>